<evidence type="ECO:0000313" key="7">
    <source>
        <dbReference type="EMBL" id="CAD8374966.1"/>
    </source>
</evidence>
<accession>A0A7S0FQM0</accession>
<dbReference type="GO" id="GO:0016020">
    <property type="term" value="C:membrane"/>
    <property type="evidence" value="ECO:0007669"/>
    <property type="project" value="UniProtKB-SubCell"/>
</dbReference>
<dbReference type="AlphaFoldDB" id="A0A7S0FQM0"/>
<dbReference type="InterPro" id="IPR007248">
    <property type="entry name" value="Mpv17_PMP22"/>
</dbReference>
<evidence type="ECO:0000256" key="4">
    <source>
        <dbReference type="ARBA" id="ARBA00022989"/>
    </source>
</evidence>
<keyword evidence="5 6" id="KW-0472">Membrane</keyword>
<keyword evidence="4 6" id="KW-1133">Transmembrane helix</keyword>
<comment type="similarity">
    <text evidence="2 6">Belongs to the peroxisomal membrane protein PXMP2/4 family.</text>
</comment>
<gene>
    <name evidence="7" type="ORF">PBAH0796_LOCUS22104</name>
</gene>
<name>A0A7S0FQM0_9DINO</name>
<evidence type="ECO:0000256" key="5">
    <source>
        <dbReference type="ARBA" id="ARBA00023136"/>
    </source>
</evidence>
<proteinExistence type="inferred from homology"/>
<dbReference type="EMBL" id="HBEG01036154">
    <property type="protein sequence ID" value="CAD8374966.1"/>
    <property type="molecule type" value="Transcribed_RNA"/>
</dbReference>
<dbReference type="GO" id="GO:0005737">
    <property type="term" value="C:cytoplasm"/>
    <property type="evidence" value="ECO:0007669"/>
    <property type="project" value="TreeGrafter"/>
</dbReference>
<dbReference type="PANTHER" id="PTHR11266">
    <property type="entry name" value="PEROXISOMAL MEMBRANE PROTEIN 2, PXMP2 MPV17"/>
    <property type="match status" value="1"/>
</dbReference>
<organism evidence="7">
    <name type="scientific">Pyrodinium bahamense</name>
    <dbReference type="NCBI Taxonomy" id="73915"/>
    <lineage>
        <taxon>Eukaryota</taxon>
        <taxon>Sar</taxon>
        <taxon>Alveolata</taxon>
        <taxon>Dinophyceae</taxon>
        <taxon>Gonyaulacales</taxon>
        <taxon>Pyrocystaceae</taxon>
        <taxon>Pyrodinium</taxon>
    </lineage>
</organism>
<keyword evidence="3 6" id="KW-0812">Transmembrane</keyword>
<evidence type="ECO:0000256" key="2">
    <source>
        <dbReference type="ARBA" id="ARBA00006824"/>
    </source>
</evidence>
<evidence type="ECO:0000256" key="3">
    <source>
        <dbReference type="ARBA" id="ARBA00022692"/>
    </source>
</evidence>
<comment type="subcellular location">
    <subcellularLocation>
        <location evidence="1">Membrane</location>
        <topology evidence="1">Multi-pass membrane protein</topology>
    </subcellularLocation>
</comment>
<comment type="caution">
    <text evidence="6">Lacks conserved residue(s) required for the propagation of feature annotation.</text>
</comment>
<feature type="transmembrane region" description="Helical" evidence="6">
    <location>
        <begin position="68"/>
        <end position="86"/>
    </location>
</feature>
<evidence type="ECO:0000256" key="1">
    <source>
        <dbReference type="ARBA" id="ARBA00004141"/>
    </source>
</evidence>
<dbReference type="PANTHER" id="PTHR11266:SF21">
    <property type="entry name" value="ACT DOMAIN-CONTAINING PROTEIN"/>
    <property type="match status" value="1"/>
</dbReference>
<sequence>MADMALLPQAALDSVAQEVPYQGLWGLLRTFPKRKPFATNLALSTSVAVVADYAVQRMEGRGWDKKRSCLFFAFGLINGAALWWIYITVFGRIFPSAIRFANKSWAEKVRDLPGQLDVVKQSMCDLLVYAPLGYFPLFYLFKAIIQDEGSPTECVVHASLHYRQNALQDVTRSLICWVPGNILCFSVPAWLRLPLTHAWCFGWNMVMSWSRAGSRARTDSLQMPAGLCA</sequence>
<reference evidence="7" key="1">
    <citation type="submission" date="2021-01" db="EMBL/GenBank/DDBJ databases">
        <authorList>
            <person name="Corre E."/>
            <person name="Pelletier E."/>
            <person name="Niang G."/>
            <person name="Scheremetjew M."/>
            <person name="Finn R."/>
            <person name="Kale V."/>
            <person name="Holt S."/>
            <person name="Cochrane G."/>
            <person name="Meng A."/>
            <person name="Brown T."/>
            <person name="Cohen L."/>
        </authorList>
    </citation>
    <scope>NUCLEOTIDE SEQUENCE</scope>
    <source>
        <strain evidence="7">Pbaha01</strain>
    </source>
</reference>
<protein>
    <submittedName>
        <fullName evidence="7">Uncharacterized protein</fullName>
    </submittedName>
</protein>
<evidence type="ECO:0000256" key="6">
    <source>
        <dbReference type="RuleBase" id="RU363053"/>
    </source>
</evidence>